<protein>
    <submittedName>
        <fullName evidence="1">Uncharacterized protein</fullName>
    </submittedName>
</protein>
<dbReference type="Proteomes" id="UP000000329">
    <property type="component" value="Chromosome"/>
</dbReference>
<evidence type="ECO:0000313" key="1">
    <source>
        <dbReference type="EMBL" id="ADJ61887.1"/>
    </source>
</evidence>
<dbReference type="EMBL" id="CP002039">
    <property type="protein sequence ID" value="ADJ61887.1"/>
    <property type="molecule type" value="Genomic_DNA"/>
</dbReference>
<dbReference type="AlphaFoldDB" id="D8IW89"/>
<reference evidence="1 2" key="1">
    <citation type="submission" date="2010-04" db="EMBL/GenBank/DDBJ databases">
        <title>The genome of Herbaspirillum seropedicae SmR1, an endophytic, nitrogen-fixing, plant-growth promoting beta-Proteobacteria.</title>
        <authorList>
            <person name="Pedrosa F.O."/>
            <person name="Monteiro R.A."/>
            <person name="Wassem R."/>
            <person name="Cruz L.M."/>
            <person name="Ayub R.A."/>
            <person name="Colauto N.B."/>
            <person name="Fernandez M.A."/>
            <person name="Fungaro M.H.P."/>
            <person name="Grisard E.C."/>
            <person name="Hungria M."/>
            <person name="Madeira H.M.F."/>
            <person name="Nodari R.O."/>
            <person name="Osaku C.A."/>
            <person name="Petzl-Erler M.L."/>
            <person name="Terenzi H."/>
            <person name="Vieira L.G.E."/>
            <person name="Almeida M.I.M."/>
            <person name="Alves L.R."/>
            <person name="Arantes O.M.N."/>
            <person name="Balsanelli E."/>
            <person name="Barcellos F.G."/>
            <person name="Baura V.A."/>
            <person name="Binde D.R."/>
            <person name="Campo R.J."/>
            <person name="Chubatsu L.S."/>
            <person name="Chueire L.M.O."/>
            <person name="Ciferri R.R."/>
            <person name="Correa L.C."/>
            <person name="da Conceicao Silva J.L."/>
            <person name="Dabul A.N.G."/>
            <person name="Dambros B.P."/>
            <person name="Faoro H."/>
            <person name="Favetti A."/>
            <person name="Friedermann G."/>
            <person name="Furlaneto M.C."/>
            <person name="Gasques L.S."/>
            <person name="Gimenes C.C.T."/>
            <person name="Gioppo N.M.R."/>
            <person name="Glienke-Blanco C."/>
            <person name="Godoy L.P."/>
            <person name="Guerra M.P."/>
            <person name="Karp S."/>
            <person name="Kava-Cordeiro V."/>
            <person name="Margarido V.P."/>
            <person name="Mathioni S.M."/>
            <person name="Menck-Soares M.A."/>
            <person name="Murace N.K."/>
            <person name="Nicolas M.F."/>
            <person name="Oliveira C.E.C."/>
            <person name="Pagnan N.A.B."/>
            <person name="Pamphile J.A."/>
            <person name="Patussi E.V."/>
            <person name="Pereira L.F.P."/>
            <person name="Pereira-Ferrari L."/>
            <person name="Pinto F.G.S."/>
            <person name="Precoma C."/>
            <person name="Prioli A.J."/>
            <person name="Prioli S.M.A.P."/>
            <person name="Raittz R.T."/>
            <person name="Ramos H.J.O."/>
            <person name="Ribeiro E.M.S.F."/>
            <person name="Rigo L.U."/>
            <person name="Rocha C.L.M.S.C."/>
            <person name="Rocha S.N."/>
            <person name="Santos K."/>
            <person name="Satori D."/>
            <person name="Silva A.G."/>
            <person name="Simao R.C.G."/>
            <person name="Soares M.A.M."/>
            <person name="Souza E.M."/>
            <person name="Steffens M.B.R."/>
            <person name="Steindel M."/>
            <person name="Tadra-Sfeir M.Z."/>
            <person name="Takahashi E.K."/>
            <person name="Torres R.A."/>
            <person name="Valle J.S."/>
            <person name="Vernal J.I."/>
            <person name="Vilas-Boas L.A."/>
            <person name="Watanabe M.A.E."/>
            <person name="Weiss V.A."/>
            <person name="Yates M.A."/>
            <person name="Souza E.M."/>
        </authorList>
    </citation>
    <scope>NUCLEOTIDE SEQUENCE [LARGE SCALE GENOMIC DNA]</scope>
    <source>
        <strain evidence="1 2">SmR1</strain>
    </source>
</reference>
<sequence>MQRRRWLPIRSVLRKKNKMPSPIDHRDHYHGYQVSLSCVQRGGLWKVAGITIVRSGTLTPLFPRRALPGQSPDADHAVQRGMGWARAVIDNLDPGRLVEAV</sequence>
<dbReference type="HOGENOM" id="CLU_2287637_0_0_4"/>
<organism evidence="1 2">
    <name type="scientific">Herbaspirillum seropedicae (strain SmR1)</name>
    <dbReference type="NCBI Taxonomy" id="757424"/>
    <lineage>
        <taxon>Bacteria</taxon>
        <taxon>Pseudomonadati</taxon>
        <taxon>Pseudomonadota</taxon>
        <taxon>Betaproteobacteria</taxon>
        <taxon>Burkholderiales</taxon>
        <taxon>Oxalobacteraceae</taxon>
        <taxon>Herbaspirillum</taxon>
    </lineage>
</organism>
<proteinExistence type="predicted"/>
<dbReference type="KEGG" id="hse:Hsero_0361"/>
<accession>D8IW89</accession>
<dbReference type="STRING" id="757424.Hsero_0361"/>
<name>D8IW89_HERSS</name>
<evidence type="ECO:0000313" key="2">
    <source>
        <dbReference type="Proteomes" id="UP000000329"/>
    </source>
</evidence>
<keyword evidence="2" id="KW-1185">Reference proteome</keyword>
<gene>
    <name evidence="1" type="ordered locus">Hsero_0361</name>
</gene>